<sequence length="343" mass="40698">MCHWLICVFIVAELTSIYVLYHTLDMYMIERNLPFEFDIDEDQELVSPKDVFCPDHSLDVVPTSSESNRSPEDPLTVVTAFIDIGSFQKNGYVRPLSQYRSWFRLWRNVHNPVVLFYNKAWICRTFRAIRGNLTTRYIRVDLSREGAFWSSKLRVETTKIFSDNNYPKHYPSTTNVDYVVVMHAKYDFVEYALQRNFFRSSHFAWIDIGLFRDYDLTQCFRLQLPPHFDETKVAFGKVQDFRSNQTAEQIIRSMPVWLCGCIFVGSWSVLQRFVVQYRDTVNAILRRKLVGDDQMTLYSMFADKTLNISITVPIQWYETNYELINCDRWFCLAYVMRVLEKCI</sequence>
<organism evidence="3">
    <name type="scientific">Soboliphyme baturini</name>
    <dbReference type="NCBI Taxonomy" id="241478"/>
    <lineage>
        <taxon>Eukaryota</taxon>
        <taxon>Metazoa</taxon>
        <taxon>Ecdysozoa</taxon>
        <taxon>Nematoda</taxon>
        <taxon>Enoplea</taxon>
        <taxon>Dorylaimia</taxon>
        <taxon>Dioctophymatida</taxon>
        <taxon>Dioctophymatoidea</taxon>
        <taxon>Soboliphymatidae</taxon>
        <taxon>Soboliphyme</taxon>
    </lineage>
</organism>
<reference evidence="3" key="1">
    <citation type="submission" date="2016-06" db="UniProtKB">
        <authorList>
            <consortium name="WormBaseParasite"/>
        </authorList>
    </citation>
    <scope>IDENTIFICATION</scope>
</reference>
<dbReference type="InterPro" id="IPR011735">
    <property type="entry name" value="WlaTC/HtrL_glycosyltransf"/>
</dbReference>
<reference evidence="1 2" key="2">
    <citation type="submission" date="2018-11" db="EMBL/GenBank/DDBJ databases">
        <authorList>
            <consortium name="Pathogen Informatics"/>
        </authorList>
    </citation>
    <scope>NUCLEOTIDE SEQUENCE [LARGE SCALE GENOMIC DNA]</scope>
</reference>
<dbReference type="Pfam" id="PF09612">
    <property type="entry name" value="HtrL_YibB"/>
    <property type="match status" value="1"/>
</dbReference>
<dbReference type="EMBL" id="UZAM01016560">
    <property type="protein sequence ID" value="VDP43775.1"/>
    <property type="molecule type" value="Genomic_DNA"/>
</dbReference>
<dbReference type="Proteomes" id="UP000270296">
    <property type="component" value="Unassembled WGS sequence"/>
</dbReference>
<keyword evidence="2" id="KW-1185">Reference proteome</keyword>
<gene>
    <name evidence="1" type="ORF">SBAD_LOCUS11886</name>
</gene>
<evidence type="ECO:0000313" key="3">
    <source>
        <dbReference type="WBParaSite" id="SBAD_0001228301-mRNA-1"/>
    </source>
</evidence>
<evidence type="ECO:0000313" key="1">
    <source>
        <dbReference type="EMBL" id="VDP43775.1"/>
    </source>
</evidence>
<accession>A0A183J7N8</accession>
<proteinExistence type="predicted"/>
<dbReference type="WBParaSite" id="SBAD_0001228301-mRNA-1">
    <property type="protein sequence ID" value="SBAD_0001228301-mRNA-1"/>
    <property type="gene ID" value="SBAD_0001228301"/>
</dbReference>
<protein>
    <submittedName>
        <fullName evidence="3">Glycosyltransferase family 92 protein</fullName>
    </submittedName>
</protein>
<dbReference type="AlphaFoldDB" id="A0A183J7N8"/>
<dbReference type="OrthoDB" id="411632at2759"/>
<name>A0A183J7N8_9BILA</name>
<evidence type="ECO:0000313" key="2">
    <source>
        <dbReference type="Proteomes" id="UP000270296"/>
    </source>
</evidence>